<name>A0ABR7DI78_9CLOT</name>
<sequence>METEEIKNNEEKKTVRDTLYGRIDVSVNTMDKVIAGLMIALVASIILGVII</sequence>
<keyword evidence="1" id="KW-0812">Transmembrane</keyword>
<feature type="transmembrane region" description="Helical" evidence="1">
    <location>
        <begin position="33"/>
        <end position="50"/>
    </location>
</feature>
<dbReference type="Proteomes" id="UP000596929">
    <property type="component" value="Unassembled WGS sequence"/>
</dbReference>
<keyword evidence="1" id="KW-0472">Membrane</keyword>
<keyword evidence="3" id="KW-1185">Reference proteome</keyword>
<evidence type="ECO:0000256" key="1">
    <source>
        <dbReference type="SAM" id="Phobius"/>
    </source>
</evidence>
<reference evidence="2 3" key="1">
    <citation type="submission" date="2020-08" db="EMBL/GenBank/DDBJ databases">
        <title>Genome public.</title>
        <authorList>
            <person name="Liu C."/>
            <person name="Sun Q."/>
        </authorList>
    </citation>
    <scope>NUCLEOTIDE SEQUENCE [LARGE SCALE GENOMIC DNA]</scope>
    <source>
        <strain evidence="2 3">NSJ-6</strain>
    </source>
</reference>
<gene>
    <name evidence="2" type="ORF">H8S20_20065</name>
</gene>
<protein>
    <submittedName>
        <fullName evidence="2">Uncharacterized protein</fullName>
    </submittedName>
</protein>
<keyword evidence="1" id="KW-1133">Transmembrane helix</keyword>
<accession>A0ABR7DI78</accession>
<evidence type="ECO:0000313" key="3">
    <source>
        <dbReference type="Proteomes" id="UP000596929"/>
    </source>
</evidence>
<comment type="caution">
    <text evidence="2">The sequence shown here is derived from an EMBL/GenBank/DDBJ whole genome shotgun (WGS) entry which is preliminary data.</text>
</comment>
<organism evidence="2 3">
    <name type="scientific">Clostridium hominis</name>
    <dbReference type="NCBI Taxonomy" id="2763036"/>
    <lineage>
        <taxon>Bacteria</taxon>
        <taxon>Bacillati</taxon>
        <taxon>Bacillota</taxon>
        <taxon>Clostridia</taxon>
        <taxon>Eubacteriales</taxon>
        <taxon>Clostridiaceae</taxon>
        <taxon>Clostridium</taxon>
    </lineage>
</organism>
<dbReference type="EMBL" id="JACOOO010000052">
    <property type="protein sequence ID" value="MBC5631119.1"/>
    <property type="molecule type" value="Genomic_DNA"/>
</dbReference>
<dbReference type="RefSeq" id="WP_186861185.1">
    <property type="nucleotide sequence ID" value="NZ_JACOOO010000052.1"/>
</dbReference>
<evidence type="ECO:0000313" key="2">
    <source>
        <dbReference type="EMBL" id="MBC5631119.1"/>
    </source>
</evidence>
<proteinExistence type="predicted"/>